<keyword evidence="8 10" id="KW-0238">DNA-binding</keyword>
<name>A0A6J2YDV6_SITOR</name>
<evidence type="ECO:0000256" key="7">
    <source>
        <dbReference type="ARBA" id="ARBA00023029"/>
    </source>
</evidence>
<evidence type="ECO:0000256" key="1">
    <source>
        <dbReference type="ARBA" id="ARBA00000185"/>
    </source>
</evidence>
<dbReference type="InterPro" id="IPR002815">
    <property type="entry name" value="Spo11/TopoVI_A"/>
</dbReference>
<gene>
    <name evidence="15 16 17" type="primary">LOC115886383</name>
</gene>
<feature type="region of interest" description="Disordered" evidence="11">
    <location>
        <begin position="1124"/>
        <end position="1154"/>
    </location>
</feature>
<dbReference type="Pfam" id="PF21180">
    <property type="entry name" value="TOP6A-Spo11_Toprim"/>
    <property type="match status" value="1"/>
</dbReference>
<dbReference type="Gene3D" id="3.40.1360.10">
    <property type="match status" value="1"/>
</dbReference>
<dbReference type="GO" id="GO:0046872">
    <property type="term" value="F:metal ion binding"/>
    <property type="evidence" value="ECO:0007669"/>
    <property type="project" value="UniProtKB-KW"/>
</dbReference>
<dbReference type="PROSITE" id="PS52041">
    <property type="entry name" value="TOPO_IIB"/>
    <property type="match status" value="1"/>
</dbReference>
<dbReference type="Pfam" id="PF04406">
    <property type="entry name" value="TP6A_N"/>
    <property type="match status" value="1"/>
</dbReference>
<protein>
    <recommendedName>
        <fullName evidence="4">DNA topoisomerase (ATP-hydrolyzing)</fullName>
        <ecNumber evidence="4">5.6.2.2</ecNumber>
    </recommendedName>
</protein>
<evidence type="ECO:0000256" key="2">
    <source>
        <dbReference type="ARBA" id="ARBA00001946"/>
    </source>
</evidence>
<organism evidence="14 15">
    <name type="scientific">Sitophilus oryzae</name>
    <name type="common">Rice weevil</name>
    <name type="synonym">Curculio oryzae</name>
    <dbReference type="NCBI Taxonomy" id="7048"/>
    <lineage>
        <taxon>Eukaryota</taxon>
        <taxon>Metazoa</taxon>
        <taxon>Ecdysozoa</taxon>
        <taxon>Arthropoda</taxon>
        <taxon>Hexapoda</taxon>
        <taxon>Insecta</taxon>
        <taxon>Pterygota</taxon>
        <taxon>Neoptera</taxon>
        <taxon>Endopterygota</taxon>
        <taxon>Coleoptera</taxon>
        <taxon>Polyphaga</taxon>
        <taxon>Cucujiformia</taxon>
        <taxon>Curculionidae</taxon>
        <taxon>Dryophthorinae</taxon>
        <taxon>Sitophilus</taxon>
    </lineage>
</organism>
<feature type="active site" description="O-(5'-phospho-DNA)-tyrosine intermediate" evidence="10">
    <location>
        <position position="1285"/>
    </location>
</feature>
<reference evidence="15 16" key="1">
    <citation type="submission" date="2025-04" db="UniProtKB">
        <authorList>
            <consortium name="RefSeq"/>
        </authorList>
    </citation>
    <scope>IDENTIFICATION</scope>
    <source>
        <tissue evidence="15 16">Gonads</tissue>
    </source>
</reference>
<evidence type="ECO:0000256" key="6">
    <source>
        <dbReference type="ARBA" id="ARBA00022842"/>
    </source>
</evidence>
<feature type="region of interest" description="Disordered" evidence="11">
    <location>
        <begin position="730"/>
        <end position="755"/>
    </location>
</feature>
<keyword evidence="7 10" id="KW-0799">Topoisomerase</keyword>
<evidence type="ECO:0000256" key="10">
    <source>
        <dbReference type="PROSITE-ProRule" id="PRU01385"/>
    </source>
</evidence>
<dbReference type="GO" id="GO:0003918">
    <property type="term" value="F:DNA topoisomerase type II (double strand cut, ATP-hydrolyzing) activity"/>
    <property type="evidence" value="ECO:0007669"/>
    <property type="project" value="UniProtKB-UniRule"/>
</dbReference>
<evidence type="ECO:0000256" key="11">
    <source>
        <dbReference type="SAM" id="MobiDB-lite"/>
    </source>
</evidence>
<dbReference type="GO" id="GO:0005524">
    <property type="term" value="F:ATP binding"/>
    <property type="evidence" value="ECO:0007669"/>
    <property type="project" value="InterPro"/>
</dbReference>
<feature type="region of interest" description="Disordered" evidence="11">
    <location>
        <begin position="31"/>
        <end position="69"/>
    </location>
</feature>
<evidence type="ECO:0000256" key="8">
    <source>
        <dbReference type="ARBA" id="ARBA00023125"/>
    </source>
</evidence>
<evidence type="ECO:0000256" key="5">
    <source>
        <dbReference type="ARBA" id="ARBA00022723"/>
    </source>
</evidence>
<dbReference type="InterPro" id="IPR034136">
    <property type="entry name" value="TOPRIM_Topo6A/Spo11"/>
</dbReference>
<dbReference type="GO" id="GO:0042138">
    <property type="term" value="P:meiotic DNA double-strand break formation"/>
    <property type="evidence" value="ECO:0007669"/>
    <property type="project" value="TreeGrafter"/>
</dbReference>
<feature type="compositionally biased region" description="Polar residues" evidence="11">
    <location>
        <begin position="54"/>
        <end position="69"/>
    </location>
</feature>
<feature type="region of interest" description="Disordered" evidence="11">
    <location>
        <begin position="451"/>
        <end position="470"/>
    </location>
</feature>
<dbReference type="PANTHER" id="PTHR10848">
    <property type="entry name" value="MEIOTIC RECOMBINATION PROTEIN SPO11"/>
    <property type="match status" value="1"/>
</dbReference>
<dbReference type="GO" id="GO:0003677">
    <property type="term" value="F:DNA binding"/>
    <property type="evidence" value="ECO:0007669"/>
    <property type="project" value="UniProtKB-UniRule"/>
</dbReference>
<dbReference type="RefSeq" id="XP_030761362.1">
    <property type="nucleotide sequence ID" value="XM_030905502.1"/>
</dbReference>
<feature type="domain" description="Topoisomerase 6 subunit A/Spo11 TOPRIM" evidence="13">
    <location>
        <begin position="1363"/>
        <end position="1530"/>
    </location>
</feature>
<feature type="domain" description="Spo11/DNA topoisomerase VI subunit A N-terminal" evidence="12">
    <location>
        <begin position="1257"/>
        <end position="1317"/>
    </location>
</feature>
<dbReference type="PRINTS" id="PR01550">
    <property type="entry name" value="TOP6AFAMILY"/>
</dbReference>
<dbReference type="Proteomes" id="UP000504635">
    <property type="component" value="Unplaced"/>
</dbReference>
<keyword evidence="9 10" id="KW-0413">Isomerase</keyword>
<dbReference type="OrthoDB" id="5377392at2759"/>
<evidence type="ECO:0000256" key="4">
    <source>
        <dbReference type="ARBA" id="ARBA00012895"/>
    </source>
</evidence>
<dbReference type="PANTHER" id="PTHR10848:SF0">
    <property type="entry name" value="MEIOTIC RECOMBINATION PROTEIN SPO11"/>
    <property type="match status" value="1"/>
</dbReference>
<evidence type="ECO:0000313" key="15">
    <source>
        <dbReference type="RefSeq" id="XP_030761359.1"/>
    </source>
</evidence>
<evidence type="ECO:0000259" key="12">
    <source>
        <dbReference type="Pfam" id="PF04406"/>
    </source>
</evidence>
<dbReference type="InterPro" id="IPR036388">
    <property type="entry name" value="WH-like_DNA-bd_sf"/>
</dbReference>
<comment type="catalytic activity">
    <reaction evidence="1 10">
        <text>ATP-dependent breakage, passage and rejoining of double-stranded DNA.</text>
        <dbReference type="EC" id="5.6.2.2"/>
    </reaction>
</comment>
<keyword evidence="5" id="KW-0479">Metal-binding</keyword>
<sequence>MNSNNTNRLSEFLDNYFEGSEHKLNLSKQLSFSNSSVPENKKSNAESSERNKACSENQSSSVDIKNYTESSEKNKSSDLLKGIEIIRDGFKEKDLLKGLEITKEGLHRKEHISHKNTSFEKYFANFEGSLKKVKLCSQNKISKKSNSKQTNSLDRYFKKKKIIDHKQKVLSFKNNTQVKSKQYFDFKNVRNNSESHFGLTGIKNEPLGDIRFNTKENIIINTQNKIDNTKSNKNIRENIFNKKSIDQNRKISENINSEIVFSSRSSIFEDNKNKTNVKMREEQDKSYSNSFLEVLQARQIGRYKNINTNKENEEKTILFNKEPIFMNTETDNSETFLKSIKNIDSVITNLKSNQTKKLDADSQNIYRKNVVQSEKILSHTQSFLKETKNDDASNSSSSKIVKNIGFDTNISSKIENMEDNSNKNSSKEFFEPQSRSSFVYNDYSQRMLRKKHSEMHPTNTNPSQTKKNYENSDKICKKNNVESEKILSHSQHFLKETKNDGASNSSSKILRNIGFDKNISHKIEIHGNIEANSNRNSEKNVVSSEGFFEPNSIDSFVYMDYLQKILSENYSEMHPPILESQKYEVGNKKQPENSVKIGFSEITSFGVSEKLNKYETSKRKLSSFSEPLSLDTPTSLKRSTVLNSSNYENLLLNNSQKLAERNISRITKHPGEVLTKKASERYDWSKFKFDVQKITKNVEEIPDKNSTNISKYTISNNRLAEEIVPETKQLKEESKKFQNKNTKLERDEKENNDKTKNLKERLKEFAGLQSSSMTNLNSQLLDTASTQGRDKINHLRNQNQDEAQELARKSKAVESFKPKLENDGKYIRNLMVLSSGENPIQSNGTSKNKKLNIEKNNRTKTLKKFEDFHYSQKMLHSNDRSKNLNVFSIPTTNNDDINAKSRDYIYELIQENNKLNEMVKDILKSDLPWDVERINNFLTHDGVNTSCNNKIRTSETKFEHQKVKNSKNVSLLSANENITGNFDVLASLNTVCDGDILNSESICENSQLLTQTENADIKNKDKITTFKYCNITEDSVLYKDNLLKSLVEDQNEILLSPIGRNNDGDRSIKFTSCAYIKRYRKGHMKIFKVKNRLKKDKKSTKKKIKENQKIFEYLSQFSQESGVISSESSGQDEFECTPTSYKTDDSKSDVLSTGSGKLSEAEQLLRQGINKLSKDKSLLFSKLEDEIPKDPNPEDIIRSIKDILGDVLNDFEKGNNPHFVMPREHISNCIFKDGRYQMRDNPVNATVSYGLPRSQTKFNIILFLLRKIKHLLETNTKLTKREIYYQLKTLIQKQEYTDRALKDISRMLNVGLWSLNVTAQKGLVYGDLKLIMKDGEIVNCNVPGTSIPQNTLEISEIQSSAYFILVVEKESIFHKLLEENLPNKLTRPFILISGKGFPDLNTQLFLKKLWMVMYVPVFILVDADPDGIAIMLNYRFGSIANAHVSEFLTIPKAKWMGVFPSDINKFSFATEKLTQREISKVKRLLTSDCVKGNEEIVRQLEILLENNVKCGIESLLKSELFLSNFYLSWKVHSNDLI</sequence>
<dbReference type="CDD" id="cd00223">
    <property type="entry name" value="TOPRIM_TopoIIB_SPO"/>
    <property type="match status" value="1"/>
</dbReference>
<proteinExistence type="inferred from homology"/>
<dbReference type="GO" id="GO:0007131">
    <property type="term" value="P:reciprocal meiotic recombination"/>
    <property type="evidence" value="ECO:0007669"/>
    <property type="project" value="TreeGrafter"/>
</dbReference>
<accession>A0A6J2YDV6</accession>
<keyword evidence="6" id="KW-0460">Magnesium</keyword>
<comment type="cofactor">
    <cofactor evidence="2">
        <name>Mg(2+)</name>
        <dbReference type="ChEBI" id="CHEBI:18420"/>
    </cofactor>
</comment>
<evidence type="ECO:0000259" key="13">
    <source>
        <dbReference type="Pfam" id="PF21180"/>
    </source>
</evidence>
<dbReference type="GO" id="GO:0000228">
    <property type="term" value="C:nuclear chromosome"/>
    <property type="evidence" value="ECO:0007669"/>
    <property type="project" value="TreeGrafter"/>
</dbReference>
<dbReference type="EC" id="5.6.2.2" evidence="4"/>
<feature type="compositionally biased region" description="Basic and acidic residues" evidence="11">
    <location>
        <begin position="39"/>
        <end position="53"/>
    </location>
</feature>
<dbReference type="InterPro" id="IPR036078">
    <property type="entry name" value="Spo11/TopoVI_A_sf"/>
</dbReference>
<evidence type="ECO:0000313" key="17">
    <source>
        <dbReference type="RefSeq" id="XP_030761362.1"/>
    </source>
</evidence>
<dbReference type="GeneID" id="115886383"/>
<evidence type="ECO:0000256" key="9">
    <source>
        <dbReference type="ARBA" id="ARBA00023235"/>
    </source>
</evidence>
<comment type="similarity">
    <text evidence="3 10">Belongs to the TOP6A family.</text>
</comment>
<dbReference type="RefSeq" id="XP_030761361.1">
    <property type="nucleotide sequence ID" value="XM_030905501.1"/>
</dbReference>
<evidence type="ECO:0000313" key="14">
    <source>
        <dbReference type="Proteomes" id="UP000504635"/>
    </source>
</evidence>
<dbReference type="CTD" id="2768853"/>
<dbReference type="InterPro" id="IPR013049">
    <property type="entry name" value="Spo11/TopoVI_A_N"/>
</dbReference>
<evidence type="ECO:0000313" key="16">
    <source>
        <dbReference type="RefSeq" id="XP_030761361.1"/>
    </source>
</evidence>
<feature type="compositionally biased region" description="Polar residues" evidence="11">
    <location>
        <begin position="456"/>
        <end position="466"/>
    </location>
</feature>
<dbReference type="KEGG" id="soy:115886383"/>
<evidence type="ECO:0000256" key="3">
    <source>
        <dbReference type="ARBA" id="ARBA00006559"/>
    </source>
</evidence>
<dbReference type="Gene3D" id="1.10.10.10">
    <property type="entry name" value="Winged helix-like DNA-binding domain superfamily/Winged helix DNA-binding domain"/>
    <property type="match status" value="1"/>
</dbReference>
<dbReference type="RefSeq" id="XP_030761359.1">
    <property type="nucleotide sequence ID" value="XM_030905499.1"/>
</dbReference>
<dbReference type="SUPFAM" id="SSF56726">
    <property type="entry name" value="DNA topoisomerase IV, alpha subunit"/>
    <property type="match status" value="1"/>
</dbReference>
<keyword evidence="14" id="KW-1185">Reference proteome</keyword>
<dbReference type="GO" id="GO:0000706">
    <property type="term" value="P:meiotic DNA double-strand break processing"/>
    <property type="evidence" value="ECO:0007669"/>
    <property type="project" value="TreeGrafter"/>
</dbReference>